<feature type="signal peptide" evidence="1">
    <location>
        <begin position="1"/>
        <end position="22"/>
    </location>
</feature>
<dbReference type="EMBL" id="JBGOOT010000014">
    <property type="protein sequence ID" value="MEZ8196341.1"/>
    <property type="molecule type" value="Genomic_DNA"/>
</dbReference>
<evidence type="ECO:0000313" key="3">
    <source>
        <dbReference type="Proteomes" id="UP001569153"/>
    </source>
</evidence>
<name>A0ABV4M9Y4_9VIBR</name>
<dbReference type="RefSeq" id="WP_371730877.1">
    <property type="nucleotide sequence ID" value="NZ_JBGOOT010000014.1"/>
</dbReference>
<gene>
    <name evidence="2" type="ORF">ACED38_15805</name>
</gene>
<dbReference type="PROSITE" id="PS51257">
    <property type="entry name" value="PROKAR_LIPOPROTEIN"/>
    <property type="match status" value="1"/>
</dbReference>
<proteinExistence type="predicted"/>
<organism evidence="2 3">
    <name type="scientific">Vibrio cortegadensis</name>
    <dbReference type="NCBI Taxonomy" id="1328770"/>
    <lineage>
        <taxon>Bacteria</taxon>
        <taxon>Pseudomonadati</taxon>
        <taxon>Pseudomonadota</taxon>
        <taxon>Gammaproteobacteria</taxon>
        <taxon>Vibrionales</taxon>
        <taxon>Vibrionaceae</taxon>
        <taxon>Vibrio</taxon>
    </lineage>
</organism>
<feature type="chain" id="PRO_5046672196" evidence="1">
    <location>
        <begin position="23"/>
        <end position="369"/>
    </location>
</feature>
<evidence type="ECO:0000256" key="1">
    <source>
        <dbReference type="SAM" id="SignalP"/>
    </source>
</evidence>
<accession>A0ABV4M9Y4</accession>
<sequence>MTQRNAIAIALSSLFIACGANAATIYKNDNGDFLKLYGEVGVGGHIGADYEYGEFYKDQSFIDDSFATMGVKGLNGKMHYRLELDYERENWKYGSGDMVLAIDKVFLGYDLYQTQGYSHYIEAGLTDTAFDDYDKWGDFTFDTTVETGEAGDQDMTVKYEGLYFDVIKVGASYSYDSESSSGSKLGEVVNGYVGYFGERFSAVVGMEGRAGSDGESKYGEQRLVGFGARFAATDQIHIGVNAFFEDEDVSTTDAVCIANCADNDDDNDVNQYNEFETQENKGYLVSAKYIFTPQWEFTASYNFEEYEKWATANKSEQAASGEDKYSWGDERTWGTIGVNYKPTKSSVIALEVNTGEAAQDAYAYARVYF</sequence>
<dbReference type="Proteomes" id="UP001569153">
    <property type="component" value="Unassembled WGS sequence"/>
</dbReference>
<protein>
    <submittedName>
        <fullName evidence="2">Porin</fullName>
    </submittedName>
</protein>
<evidence type="ECO:0000313" key="2">
    <source>
        <dbReference type="EMBL" id="MEZ8196341.1"/>
    </source>
</evidence>
<comment type="caution">
    <text evidence="2">The sequence shown here is derived from an EMBL/GenBank/DDBJ whole genome shotgun (WGS) entry which is preliminary data.</text>
</comment>
<reference evidence="2 3" key="1">
    <citation type="submission" date="2024-06" db="EMBL/GenBank/DDBJ databases">
        <authorList>
            <person name="Steensen K."/>
            <person name="Seneca J."/>
            <person name="Bartlau N."/>
            <person name="Yu A.X."/>
            <person name="Polz M.F."/>
        </authorList>
    </citation>
    <scope>NUCLEOTIDE SEQUENCE [LARGE SCALE GENOMIC DNA]</scope>
    <source>
        <strain evidence="2 3">FF146</strain>
    </source>
</reference>
<keyword evidence="3" id="KW-1185">Reference proteome</keyword>
<dbReference type="SUPFAM" id="SSF56935">
    <property type="entry name" value="Porins"/>
    <property type="match status" value="1"/>
</dbReference>
<keyword evidence="1" id="KW-0732">Signal</keyword>